<dbReference type="AlphaFoldDB" id="A0A4V1RXR3"/>
<feature type="region of interest" description="Disordered" evidence="1">
    <location>
        <begin position="99"/>
        <end position="127"/>
    </location>
</feature>
<accession>A0A4V1RXR3</accession>
<evidence type="ECO:0000256" key="1">
    <source>
        <dbReference type="SAM" id="MobiDB-lite"/>
    </source>
</evidence>
<organism evidence="2 3">
    <name type="scientific">Fusarium oxysporum f. sp. narcissi</name>
    <dbReference type="NCBI Taxonomy" id="451672"/>
    <lineage>
        <taxon>Eukaryota</taxon>
        <taxon>Fungi</taxon>
        <taxon>Dikarya</taxon>
        <taxon>Ascomycota</taxon>
        <taxon>Pezizomycotina</taxon>
        <taxon>Sordariomycetes</taxon>
        <taxon>Hypocreomycetidae</taxon>
        <taxon>Hypocreales</taxon>
        <taxon>Nectriaceae</taxon>
        <taxon>Fusarium</taxon>
        <taxon>Fusarium oxysporum species complex</taxon>
    </lineage>
</organism>
<feature type="compositionally biased region" description="Polar residues" evidence="1">
    <location>
        <begin position="99"/>
        <end position="112"/>
    </location>
</feature>
<feature type="region of interest" description="Disordered" evidence="1">
    <location>
        <begin position="23"/>
        <end position="52"/>
    </location>
</feature>
<feature type="compositionally biased region" description="Low complexity" evidence="1">
    <location>
        <begin position="113"/>
        <end position="127"/>
    </location>
</feature>
<name>A0A4V1RXR3_FUSOX</name>
<evidence type="ECO:0000313" key="2">
    <source>
        <dbReference type="EMBL" id="RYC79006.1"/>
    </source>
</evidence>
<comment type="caution">
    <text evidence="2">The sequence shown here is derived from an EMBL/GenBank/DDBJ whole genome shotgun (WGS) entry which is preliminary data.</text>
</comment>
<proteinExistence type="predicted"/>
<reference evidence="2 3" key="1">
    <citation type="submission" date="2016-12" db="EMBL/GenBank/DDBJ databases">
        <title>Draft genome sequence of Fusarium oxysporum causing rot on Narcissus.</title>
        <authorList>
            <person name="Armitage A.D."/>
            <person name="Taylor A."/>
            <person name="Clarkson J.P."/>
            <person name="Harrison R.J."/>
            <person name="Jackson A.C."/>
        </authorList>
    </citation>
    <scope>NUCLEOTIDE SEQUENCE [LARGE SCALE GENOMIC DNA]</scope>
    <source>
        <strain evidence="2 3">N139</strain>
    </source>
</reference>
<dbReference type="EMBL" id="MQTW01000816">
    <property type="protein sequence ID" value="RYC79006.1"/>
    <property type="molecule type" value="Genomic_DNA"/>
</dbReference>
<dbReference type="Proteomes" id="UP000290540">
    <property type="component" value="Unassembled WGS sequence"/>
</dbReference>
<evidence type="ECO:0000313" key="3">
    <source>
        <dbReference type="Proteomes" id="UP000290540"/>
    </source>
</evidence>
<sequence>MDKQMDREQSVIYVCVHDEARCPYSTPRRPERRHTSGVQTRGRPSTLAPLPSPVQTLCSAGVAWSEQAERRATRRETTIEAVKLPGVVRMLHGDSPVSLTSGWKQSPVLNTGSPQPQQLLPEPESSIPSLSDAGLRWALTPPVISPETNHFPSLYTEEKELPALSRPTGGTLHQRHGLPVGNCSFSF</sequence>
<gene>
    <name evidence="2" type="ORF">BFJ63_vAg18116</name>
</gene>
<protein>
    <submittedName>
        <fullName evidence="2">Uncharacterized protein</fullName>
    </submittedName>
</protein>